<feature type="transmembrane region" description="Helical" evidence="9">
    <location>
        <begin position="38"/>
        <end position="57"/>
    </location>
</feature>
<evidence type="ECO:0000256" key="2">
    <source>
        <dbReference type="ARBA" id="ARBA00009749"/>
    </source>
</evidence>
<comment type="subcellular location">
    <subcellularLocation>
        <location evidence="1">Membrane</location>
        <topology evidence="1">Multi-pass membrane protein</topology>
    </subcellularLocation>
</comment>
<evidence type="ECO:0000313" key="12">
    <source>
        <dbReference type="Proteomes" id="UP000006565"/>
    </source>
</evidence>
<dbReference type="RefSeq" id="WP_013329595.1">
    <property type="nucleotide sequence ID" value="NC_014507.1"/>
</dbReference>
<dbReference type="GO" id="GO:0008324">
    <property type="term" value="F:monoatomic cation transmembrane transporter activity"/>
    <property type="evidence" value="ECO:0007669"/>
    <property type="project" value="InterPro"/>
</dbReference>
<evidence type="ECO:0000256" key="8">
    <source>
        <dbReference type="ARBA" id="ARBA00023136"/>
    </source>
</evidence>
<proteinExistence type="inferred from homology"/>
<feature type="transmembrane region" description="Helical" evidence="9">
    <location>
        <begin position="130"/>
        <end position="156"/>
    </location>
</feature>
<dbReference type="Pfam" id="PF01769">
    <property type="entry name" value="MgtE"/>
    <property type="match status" value="2"/>
</dbReference>
<dbReference type="PANTHER" id="PTHR16228:SF7">
    <property type="entry name" value="SLC41A_MGTE INTEGRAL MEMBRANE DOMAIN-CONTAINING PROTEIN"/>
    <property type="match status" value="1"/>
</dbReference>
<name>E1RHB4_METP4</name>
<keyword evidence="12" id="KW-1185">Reference proteome</keyword>
<dbReference type="KEGG" id="mpi:Mpet_1665"/>
<gene>
    <name evidence="11" type="ordered locus">Mpet_1665</name>
</gene>
<reference evidence="11 12" key="1">
    <citation type="journal article" date="2010" name="Stand. Genomic Sci.">
        <title>Complete genome sequence of Methanoplanus petrolearius type strain (SEBR 4847).</title>
        <authorList>
            <person name="Brambilla E."/>
            <person name="Djao O.D."/>
            <person name="Daligault H."/>
            <person name="Lapidus A."/>
            <person name="Lucas S."/>
            <person name="Hammon N."/>
            <person name="Nolan M."/>
            <person name="Tice H."/>
            <person name="Cheng J.F."/>
            <person name="Han C."/>
            <person name="Tapia R."/>
            <person name="Goodwin L."/>
            <person name="Pitluck S."/>
            <person name="Liolios K."/>
            <person name="Ivanova N."/>
            <person name="Mavromatis K."/>
            <person name="Mikhailova N."/>
            <person name="Pati A."/>
            <person name="Chen A."/>
            <person name="Palaniappan K."/>
            <person name="Land M."/>
            <person name="Hauser L."/>
            <person name="Chang Y.J."/>
            <person name="Jeffries C.D."/>
            <person name="Rohde M."/>
            <person name="Spring S."/>
            <person name="Sikorski J."/>
            <person name="Goker M."/>
            <person name="Woyke T."/>
            <person name="Bristow J."/>
            <person name="Eisen J.A."/>
            <person name="Markowitz V."/>
            <person name="Hugenholtz P."/>
            <person name="Kyrpides N.C."/>
            <person name="Klenk H.P."/>
        </authorList>
    </citation>
    <scope>NUCLEOTIDE SEQUENCE [LARGE SCALE GENOMIC DNA]</scope>
    <source>
        <strain evidence="12">DSM 11571 / OCM 486 / SEBR 4847</strain>
    </source>
</reference>
<feature type="transmembrane region" description="Helical" evidence="9">
    <location>
        <begin position="310"/>
        <end position="328"/>
    </location>
</feature>
<dbReference type="GeneID" id="9744137"/>
<dbReference type="AlphaFoldDB" id="E1RHB4"/>
<dbReference type="STRING" id="679926.Mpet_1665"/>
<keyword evidence="7" id="KW-0406">Ion transport</keyword>
<keyword evidence="3" id="KW-0813">Transport</keyword>
<dbReference type="InterPro" id="IPR036739">
    <property type="entry name" value="SLC41_membr_dom_sf"/>
</dbReference>
<dbReference type="GO" id="GO:0016020">
    <property type="term" value="C:membrane"/>
    <property type="evidence" value="ECO:0007669"/>
    <property type="project" value="UniProtKB-SubCell"/>
</dbReference>
<dbReference type="Proteomes" id="UP000006565">
    <property type="component" value="Chromosome"/>
</dbReference>
<accession>E1RHB4</accession>
<dbReference type="HOGENOM" id="CLU_054505_0_0_2"/>
<feature type="domain" description="SLC41A/MgtE integral membrane" evidence="10">
    <location>
        <begin position="265"/>
        <end position="396"/>
    </location>
</feature>
<feature type="transmembrane region" description="Helical" evidence="9">
    <location>
        <begin position="255"/>
        <end position="279"/>
    </location>
</feature>
<dbReference type="InterPro" id="IPR045349">
    <property type="entry name" value="SLC41A1-3"/>
</dbReference>
<dbReference type="SUPFAM" id="SSF161093">
    <property type="entry name" value="MgtE membrane domain-like"/>
    <property type="match status" value="2"/>
</dbReference>
<feature type="transmembrane region" description="Helical" evidence="9">
    <location>
        <begin position="376"/>
        <end position="401"/>
    </location>
</feature>
<dbReference type="EMBL" id="CP002117">
    <property type="protein sequence ID" value="ADN36418.1"/>
    <property type="molecule type" value="Genomic_DNA"/>
</dbReference>
<evidence type="ECO:0000256" key="5">
    <source>
        <dbReference type="ARBA" id="ARBA00022842"/>
    </source>
</evidence>
<evidence type="ECO:0000259" key="10">
    <source>
        <dbReference type="Pfam" id="PF01769"/>
    </source>
</evidence>
<keyword evidence="4 9" id="KW-0812">Transmembrane</keyword>
<evidence type="ECO:0000256" key="4">
    <source>
        <dbReference type="ARBA" id="ARBA00022692"/>
    </source>
</evidence>
<keyword evidence="5" id="KW-0460">Magnesium</keyword>
<feature type="transmembrane region" description="Helical" evidence="9">
    <location>
        <begin position="96"/>
        <end position="118"/>
    </location>
</feature>
<evidence type="ECO:0000256" key="1">
    <source>
        <dbReference type="ARBA" id="ARBA00004141"/>
    </source>
</evidence>
<protein>
    <submittedName>
        <fullName evidence="11">MgtE integral membrane region</fullName>
    </submittedName>
</protein>
<feature type="domain" description="SLC41A/MgtE integral membrane" evidence="10">
    <location>
        <begin position="53"/>
        <end position="184"/>
    </location>
</feature>
<sequence precursor="true">MMLFPAVIGHQGRLFLVGLTALLLSSFAACAAGIYLGSASDLIALIPGLMVLVPPSINMRGSISGAMASRLSSSMHLGEFEIDFHRDSVLGANTSASFLATVLLSFVLGFFAWAISGLLGIKGMGVADFILISVLSGILSGILVILIALVTAAVSYKKGIDLDMIASPTVTTAGDIITIPILVMTAVLVIGIDPQIRFLVLTAVIAVTVAAFIFYLCKLRGSSYVILKEIVPLLIPLSFLGVLAGIAYVTDIGTLITYAVFLVLIPPFMGGCGSIGGILCSRLATGMHMGELSPSVIPTREVFGHFGQSYLYSFILIPVLVLTVYYASMMLGLDSPPLSLLMVICITTGLLVITLVNFIGYFAASMSFRYGLDPDNFGIPVITSFIDLTGAALLVTVINLLL</sequence>
<evidence type="ECO:0000256" key="7">
    <source>
        <dbReference type="ARBA" id="ARBA00023065"/>
    </source>
</evidence>
<dbReference type="Gene3D" id="1.10.357.20">
    <property type="entry name" value="SLC41 divalent cation transporters, integral membrane domain"/>
    <property type="match status" value="2"/>
</dbReference>
<feature type="transmembrane region" description="Helical" evidence="9">
    <location>
        <begin position="340"/>
        <end position="364"/>
    </location>
</feature>
<dbReference type="InterPro" id="IPR006667">
    <property type="entry name" value="SLC41_membr_dom"/>
</dbReference>
<evidence type="ECO:0000256" key="3">
    <source>
        <dbReference type="ARBA" id="ARBA00022448"/>
    </source>
</evidence>
<evidence type="ECO:0000256" key="6">
    <source>
        <dbReference type="ARBA" id="ARBA00022989"/>
    </source>
</evidence>
<feature type="transmembrane region" description="Helical" evidence="9">
    <location>
        <begin position="198"/>
        <end position="217"/>
    </location>
</feature>
<feature type="transmembrane region" description="Helical" evidence="9">
    <location>
        <begin position="168"/>
        <end position="192"/>
    </location>
</feature>
<keyword evidence="6 9" id="KW-1133">Transmembrane helix</keyword>
<organism evidence="11 12">
    <name type="scientific">Methanolacinia petrolearia (strain DSM 11571 / OCM 486 / SEBR 4847)</name>
    <name type="common">Methanoplanus petrolearius</name>
    <dbReference type="NCBI Taxonomy" id="679926"/>
    <lineage>
        <taxon>Archaea</taxon>
        <taxon>Methanobacteriati</taxon>
        <taxon>Methanobacteriota</taxon>
        <taxon>Stenosarchaea group</taxon>
        <taxon>Methanomicrobia</taxon>
        <taxon>Methanomicrobiales</taxon>
        <taxon>Methanomicrobiaceae</taxon>
        <taxon>Methanolacinia</taxon>
    </lineage>
</organism>
<evidence type="ECO:0000256" key="9">
    <source>
        <dbReference type="SAM" id="Phobius"/>
    </source>
</evidence>
<dbReference type="PANTHER" id="PTHR16228">
    <property type="entry name" value="DIVALENT CATION TRANSPORTER SOLUTE CARRIER FAMILY 41"/>
    <property type="match status" value="1"/>
</dbReference>
<feature type="transmembrane region" description="Helical" evidence="9">
    <location>
        <begin position="229"/>
        <end position="249"/>
    </location>
</feature>
<dbReference type="eggNOG" id="arCOG00624">
    <property type="taxonomic scope" value="Archaea"/>
</dbReference>
<comment type="similarity">
    <text evidence="2">Belongs to the SLC41A transporter family.</text>
</comment>
<keyword evidence="8 9" id="KW-0472">Membrane</keyword>
<evidence type="ECO:0000313" key="11">
    <source>
        <dbReference type="EMBL" id="ADN36418.1"/>
    </source>
</evidence>